<dbReference type="GO" id="GO:0048193">
    <property type="term" value="P:Golgi vesicle transport"/>
    <property type="evidence" value="ECO:0007669"/>
    <property type="project" value="InterPro"/>
</dbReference>
<dbReference type="Pfam" id="PF04051">
    <property type="entry name" value="TRAPP"/>
    <property type="match status" value="1"/>
</dbReference>
<dbReference type="Proteomes" id="UP000279271">
    <property type="component" value="Unassembled WGS sequence"/>
</dbReference>
<dbReference type="GO" id="GO:0005783">
    <property type="term" value="C:endoplasmic reticulum"/>
    <property type="evidence" value="ECO:0007669"/>
    <property type="project" value="UniProtKB-SubCell"/>
</dbReference>
<dbReference type="Gene3D" id="3.30.1380.20">
    <property type="entry name" value="Trafficking protein particle complex subunit 3"/>
    <property type="match status" value="1"/>
</dbReference>
<dbReference type="GO" id="GO:0005794">
    <property type="term" value="C:Golgi apparatus"/>
    <property type="evidence" value="ECO:0007669"/>
    <property type="project" value="UniProtKB-SubCell"/>
</dbReference>
<name>A0A3M7KXV6_AUXPR</name>
<organism evidence="8 9">
    <name type="scientific">Auxenochlorella protothecoides</name>
    <name type="common">Green microalga</name>
    <name type="synonym">Chlorella protothecoides</name>
    <dbReference type="NCBI Taxonomy" id="3075"/>
    <lineage>
        <taxon>Eukaryota</taxon>
        <taxon>Viridiplantae</taxon>
        <taxon>Chlorophyta</taxon>
        <taxon>core chlorophytes</taxon>
        <taxon>Trebouxiophyceae</taxon>
        <taxon>Chlorellales</taxon>
        <taxon>Chlorellaceae</taxon>
        <taxon>Auxenochlorella</taxon>
    </lineage>
</organism>
<keyword evidence="7" id="KW-0333">Golgi apparatus</keyword>
<dbReference type="InterPro" id="IPR007194">
    <property type="entry name" value="TRAPP_component"/>
</dbReference>
<dbReference type="AlphaFoldDB" id="A0A3M7KXV6"/>
<dbReference type="InterPro" id="IPR016721">
    <property type="entry name" value="Bet3"/>
</dbReference>
<dbReference type="PIRSF" id="PIRSF018293">
    <property type="entry name" value="TRAPP_I_complex_Bet3"/>
    <property type="match status" value="1"/>
</dbReference>
<comment type="subcellular location">
    <subcellularLocation>
        <location evidence="2">Endoplasmic reticulum</location>
    </subcellularLocation>
    <subcellularLocation>
        <location evidence="1">Golgi apparatus</location>
        <location evidence="1">cis-Golgi network</location>
    </subcellularLocation>
</comment>
<reference evidence="9" key="1">
    <citation type="journal article" date="2018" name="Algal Res.">
        <title>Characterization of plant carbon substrate utilization by Auxenochlorella protothecoides.</title>
        <authorList>
            <person name="Vogler B.W."/>
            <person name="Starkenburg S.R."/>
            <person name="Sudasinghe N."/>
            <person name="Schambach J.Y."/>
            <person name="Rollin J.A."/>
            <person name="Pattathil S."/>
            <person name="Barry A.N."/>
        </authorList>
    </citation>
    <scope>NUCLEOTIDE SEQUENCE [LARGE SCALE GENOMIC DNA]</scope>
    <source>
        <strain evidence="9">UTEX 25</strain>
    </source>
</reference>
<dbReference type="InterPro" id="IPR024096">
    <property type="entry name" value="NO_sig/Golgi_transp_ligand-bd"/>
</dbReference>
<sequence length="180" mass="20172">NAEILTLTYGSIVRQLISDYEDVDEVNKQLEKMGYNIGQRLIDEYLARSKTTSCSDFKEVAERIAHVGFRMFLNTSARVAAWAPDGRSCSLILEDNPLTDFVELPEQLRGLSYSNILCGVIRGALEMVRVGLTMYRGQAQVNIDAECSFVRDSLRGDDATELRLTFVAAAPEAYPYKDDD</sequence>
<dbReference type="EMBL" id="QOKY01000173">
    <property type="protein sequence ID" value="RMZ54719.1"/>
    <property type="molecule type" value="Genomic_DNA"/>
</dbReference>
<evidence type="ECO:0000313" key="8">
    <source>
        <dbReference type="EMBL" id="RMZ54719.1"/>
    </source>
</evidence>
<evidence type="ECO:0000256" key="1">
    <source>
        <dbReference type="ARBA" id="ARBA00004222"/>
    </source>
</evidence>
<dbReference type="GO" id="GO:0016236">
    <property type="term" value="P:macroautophagy"/>
    <property type="evidence" value="ECO:0007669"/>
    <property type="project" value="UniProtKB-ARBA"/>
</dbReference>
<feature type="non-terminal residue" evidence="8">
    <location>
        <position position="1"/>
    </location>
</feature>
<keyword evidence="5" id="KW-0256">Endoplasmic reticulum</keyword>
<gene>
    <name evidence="8" type="ORF">APUTEX25_003097</name>
</gene>
<comment type="caution">
    <text evidence="8">The sequence shown here is derived from an EMBL/GenBank/DDBJ whole genome shotgun (WGS) entry which is preliminary data.</text>
</comment>
<evidence type="ECO:0000256" key="3">
    <source>
        <dbReference type="ARBA" id="ARBA00006218"/>
    </source>
</evidence>
<dbReference type="PANTHER" id="PTHR13048">
    <property type="entry name" value="TRAFFICKING PROTEIN PARTICLE COMPLEX SUBUNIT 3"/>
    <property type="match status" value="1"/>
</dbReference>
<dbReference type="GO" id="GO:0030008">
    <property type="term" value="C:TRAPP complex"/>
    <property type="evidence" value="ECO:0007669"/>
    <property type="project" value="InterPro"/>
</dbReference>
<evidence type="ECO:0000256" key="4">
    <source>
        <dbReference type="ARBA" id="ARBA00022448"/>
    </source>
</evidence>
<evidence type="ECO:0008006" key="10">
    <source>
        <dbReference type="Google" id="ProtNLM"/>
    </source>
</evidence>
<keyword evidence="4" id="KW-0813">Transport</keyword>
<keyword evidence="6" id="KW-0931">ER-Golgi transport</keyword>
<dbReference type="SUPFAM" id="SSF111126">
    <property type="entry name" value="Ligand-binding domain in the NO signalling and Golgi transport"/>
    <property type="match status" value="1"/>
</dbReference>
<evidence type="ECO:0000256" key="7">
    <source>
        <dbReference type="ARBA" id="ARBA00023034"/>
    </source>
</evidence>
<comment type="similarity">
    <text evidence="3">Belongs to the TRAPP small subunits family. BET3 subfamily.</text>
</comment>
<evidence type="ECO:0000256" key="5">
    <source>
        <dbReference type="ARBA" id="ARBA00022824"/>
    </source>
</evidence>
<protein>
    <recommendedName>
        <fullName evidence="10">Trafficking protein particle complex subunit</fullName>
    </recommendedName>
</protein>
<accession>A0A3M7KXV6</accession>
<dbReference type="CDD" id="cd14942">
    <property type="entry name" value="TRAPPC3_bet3"/>
    <property type="match status" value="1"/>
</dbReference>
<proteinExistence type="inferred from homology"/>
<evidence type="ECO:0000256" key="2">
    <source>
        <dbReference type="ARBA" id="ARBA00004240"/>
    </source>
</evidence>
<evidence type="ECO:0000256" key="6">
    <source>
        <dbReference type="ARBA" id="ARBA00022892"/>
    </source>
</evidence>
<dbReference type="FunFam" id="3.30.1380.20:FF:000001">
    <property type="entry name" value="Trafficking protein particle complex subunit BET3"/>
    <property type="match status" value="1"/>
</dbReference>
<evidence type="ECO:0000313" key="9">
    <source>
        <dbReference type="Proteomes" id="UP000279271"/>
    </source>
</evidence>